<dbReference type="InterPro" id="IPR027417">
    <property type="entry name" value="P-loop_NTPase"/>
</dbReference>
<accession>A0A225MG20</accession>
<keyword evidence="10" id="KW-0413">Isomerase</keyword>
<dbReference type="InterPro" id="IPR000212">
    <property type="entry name" value="DNA_helicase_UvrD/REP"/>
</dbReference>
<keyword evidence="4 15" id="KW-0378">Hydrolase</keyword>
<dbReference type="AlphaFoldDB" id="A0A225MG20"/>
<evidence type="ECO:0000256" key="6">
    <source>
        <dbReference type="ARBA" id="ARBA00022839"/>
    </source>
</evidence>
<dbReference type="PANTHER" id="PTHR11070">
    <property type="entry name" value="UVRD / RECB / PCRA DNA HELICASE FAMILY MEMBER"/>
    <property type="match status" value="1"/>
</dbReference>
<keyword evidence="1" id="KW-0540">Nuclease</keyword>
<evidence type="ECO:0000256" key="1">
    <source>
        <dbReference type="ARBA" id="ARBA00022722"/>
    </source>
</evidence>
<dbReference type="Gene3D" id="3.40.50.300">
    <property type="entry name" value="P-loop containing nucleotide triphosphate hydrolases"/>
    <property type="match status" value="4"/>
</dbReference>
<evidence type="ECO:0000313" key="19">
    <source>
        <dbReference type="EMBL" id="OWT60267.1"/>
    </source>
</evidence>
<evidence type="ECO:0000256" key="2">
    <source>
        <dbReference type="ARBA" id="ARBA00022741"/>
    </source>
</evidence>
<evidence type="ECO:0000259" key="17">
    <source>
        <dbReference type="PROSITE" id="PS51198"/>
    </source>
</evidence>
<dbReference type="PROSITE" id="PS51217">
    <property type="entry name" value="UVRD_HELICASE_CTER"/>
    <property type="match status" value="1"/>
</dbReference>
<evidence type="ECO:0000256" key="8">
    <source>
        <dbReference type="ARBA" id="ARBA00023125"/>
    </source>
</evidence>
<sequence>MPARAPSDAAARAAALDPRRSFVVQAPAGSGKTELLTDRILALLATVQRPEEVVAITFTRKAASEMHARVMKKLRDGDGPRPEAGEEHKLRSWELAHRVMQRDAELHWDLLRYPARLAIRTIDSFCAWLVRCMPWSSALGGMPAICDDAREHYAAAARATLALADDQDAVQRFLAHMDIDLRAAQDLIAGMLGNRDQWLPLLGQGADAQTLLEHLDDAIEEDLSGLRGCMPAGWAQQLAPWAVQAARNATPPQGGMLDLAALEDWDGQAFEARMPDLPRWQALARLLLTATGGLRRSVNKNQGFPPKSAHKEPFLQWLQSHDEGEPWVERLAAVRLVPGQGYDAQQIETLQALIAVLWLACAQLSLRFAQAGEVDFIEISQRALRALGQADDPGELLLRLDASIRHLLIDEFQDTSQSQIDLLERLTSGWEPGDGRTLFLVGDPMQSIYRFRKAEVGWFLKVQEQGLGGIELEALRLTDNFRSQAGVVDWVNRVFAPMFPAVPDAAMGAIPYTPSVAFNVALAGPAMQFHPVMPAEGAGTAPDEGDEDEDSGPPDEDSEAIAVRLAREALEQDPDGAAPVAVLVRARSHLGSLVRRLGEAGIPCRAVELVPLASRQVVSDLVQLARALAHPGDRLAWLSVLRAPMCGLTLASLHALFGDEHGRAPAAVLEQWRRRDAQGASGLEPGEAARLRLAAAVLLDGGNRSGAMPFAAWLEDCWRRLGGPAAYPAAGDRADVESVLRLIETLAPYGGLDPAELDRQLQRLYAAPNEAGRAVDVMTIHKSKGLEFGTVILMGLHRRPRGDTAPLIRLEQSEGRLLLGPIRAKASEQSDPVSAYLAEREKKRASHETDRLLYVAATRARDRLHLIATVTPGDEGLKRPPATSLLGRLWDQLEIPQLPPRVAEPQGELPLAAAAPPRRLLRLRNAGLPRPVALGAVHDFETVGAPSVGARVAGTPVAGTPVAGTPAIGSEAAEAWAPGVSPAGAFAAVAAIVRKGSGAWVWPAEAGYEALAGTVAHAWLERLGRDGLAQWPAARIEASLEVIRRQLSRAGVAQADQDEAARAVSGTLLATLASERGRWLLQAAGAHREWSLLDVSGRVSVIDLAISEEGGWLVVDYKTGVPQEGESPGAYADRMAERYAGQIQRYCRQVEALDGRPARGALYFPRADLWVEC</sequence>
<evidence type="ECO:0000313" key="20">
    <source>
        <dbReference type="Proteomes" id="UP000214603"/>
    </source>
</evidence>
<evidence type="ECO:0000256" key="15">
    <source>
        <dbReference type="PROSITE-ProRule" id="PRU00560"/>
    </source>
</evidence>
<dbReference type="SUPFAM" id="SSF52980">
    <property type="entry name" value="Restriction endonuclease-like"/>
    <property type="match status" value="1"/>
</dbReference>
<dbReference type="InterPro" id="IPR014017">
    <property type="entry name" value="DNA_helicase_UvrD-like_C"/>
</dbReference>
<dbReference type="GO" id="GO:0003677">
    <property type="term" value="F:DNA binding"/>
    <property type="evidence" value="ECO:0007669"/>
    <property type="project" value="UniProtKB-KW"/>
</dbReference>
<organism evidence="19 20">
    <name type="scientific">Candidimonas nitroreducens</name>
    <dbReference type="NCBI Taxonomy" id="683354"/>
    <lineage>
        <taxon>Bacteria</taxon>
        <taxon>Pseudomonadati</taxon>
        <taxon>Pseudomonadota</taxon>
        <taxon>Betaproteobacteria</taxon>
        <taxon>Burkholderiales</taxon>
        <taxon>Alcaligenaceae</taxon>
        <taxon>Candidimonas</taxon>
    </lineage>
</organism>
<name>A0A225MG20_9BURK</name>
<dbReference type="PROSITE" id="PS51198">
    <property type="entry name" value="UVRD_HELICASE_ATP_BIND"/>
    <property type="match status" value="1"/>
</dbReference>
<evidence type="ECO:0000259" key="18">
    <source>
        <dbReference type="PROSITE" id="PS51217"/>
    </source>
</evidence>
<keyword evidence="9" id="KW-0234">DNA repair</keyword>
<evidence type="ECO:0000256" key="14">
    <source>
        <dbReference type="ARBA" id="ARBA00048988"/>
    </source>
</evidence>
<dbReference type="GO" id="GO:0043138">
    <property type="term" value="F:3'-5' DNA helicase activity"/>
    <property type="evidence" value="ECO:0007669"/>
    <property type="project" value="UniProtKB-EC"/>
</dbReference>
<dbReference type="GO" id="GO:0004527">
    <property type="term" value="F:exonuclease activity"/>
    <property type="evidence" value="ECO:0007669"/>
    <property type="project" value="UniProtKB-KW"/>
</dbReference>
<dbReference type="PANTHER" id="PTHR11070:SF2">
    <property type="entry name" value="ATP-DEPENDENT DNA HELICASE SRS2"/>
    <property type="match status" value="1"/>
</dbReference>
<gene>
    <name evidence="19" type="ORF">CEY11_11465</name>
</gene>
<evidence type="ECO:0000256" key="13">
    <source>
        <dbReference type="ARBA" id="ARBA00034923"/>
    </source>
</evidence>
<keyword evidence="20" id="KW-1185">Reference proteome</keyword>
<evidence type="ECO:0000256" key="11">
    <source>
        <dbReference type="ARBA" id="ARBA00034617"/>
    </source>
</evidence>
<feature type="compositionally biased region" description="Acidic residues" evidence="16">
    <location>
        <begin position="543"/>
        <end position="557"/>
    </location>
</feature>
<dbReference type="Pfam" id="PF00580">
    <property type="entry name" value="UvrD-helicase"/>
    <property type="match status" value="2"/>
</dbReference>
<dbReference type="GO" id="GO:0005524">
    <property type="term" value="F:ATP binding"/>
    <property type="evidence" value="ECO:0007669"/>
    <property type="project" value="UniProtKB-UniRule"/>
</dbReference>
<evidence type="ECO:0000256" key="3">
    <source>
        <dbReference type="ARBA" id="ARBA00022763"/>
    </source>
</evidence>
<keyword evidence="5 15" id="KW-0347">Helicase</keyword>
<dbReference type="GO" id="GO:0033202">
    <property type="term" value="C:DNA helicase complex"/>
    <property type="evidence" value="ECO:0007669"/>
    <property type="project" value="TreeGrafter"/>
</dbReference>
<comment type="catalytic activity">
    <reaction evidence="11">
        <text>Couples ATP hydrolysis with the unwinding of duplex DNA by translocating in the 3'-5' direction.</text>
        <dbReference type="EC" id="5.6.2.4"/>
    </reaction>
</comment>
<reference evidence="20" key="1">
    <citation type="submission" date="2017-06" db="EMBL/GenBank/DDBJ databases">
        <title>Herbaspirillum phytohormonus sp. nov., isolated from the root nodule of Robinia pseudoacacia in lead-zinc mine.</title>
        <authorList>
            <person name="Fan M."/>
            <person name="Lin Y."/>
        </authorList>
    </citation>
    <scope>NUCLEOTIDE SEQUENCE [LARGE SCALE GENOMIC DNA]</scope>
    <source>
        <strain evidence="20">SC-089</strain>
    </source>
</reference>
<keyword evidence="6" id="KW-0269">Exonuclease</keyword>
<evidence type="ECO:0000256" key="7">
    <source>
        <dbReference type="ARBA" id="ARBA00022840"/>
    </source>
</evidence>
<feature type="binding site" evidence="15">
    <location>
        <begin position="26"/>
        <end position="33"/>
    </location>
    <ligand>
        <name>ATP</name>
        <dbReference type="ChEBI" id="CHEBI:30616"/>
    </ligand>
</feature>
<feature type="domain" description="UvrD-like helicase C-terminal" evidence="18">
    <location>
        <begin position="517"/>
        <end position="785"/>
    </location>
</feature>
<dbReference type="RefSeq" id="WP_088603524.1">
    <property type="nucleotide sequence ID" value="NZ_NJIH01000006.1"/>
</dbReference>
<evidence type="ECO:0000256" key="16">
    <source>
        <dbReference type="SAM" id="MobiDB-lite"/>
    </source>
</evidence>
<dbReference type="InterPro" id="IPR038726">
    <property type="entry name" value="PDDEXK_AddAB-type"/>
</dbReference>
<keyword evidence="2 15" id="KW-0547">Nucleotide-binding</keyword>
<dbReference type="Gene3D" id="3.90.320.10">
    <property type="match status" value="1"/>
</dbReference>
<feature type="region of interest" description="Disordered" evidence="16">
    <location>
        <begin position="532"/>
        <end position="557"/>
    </location>
</feature>
<evidence type="ECO:0000256" key="9">
    <source>
        <dbReference type="ARBA" id="ARBA00023204"/>
    </source>
</evidence>
<evidence type="ECO:0000256" key="4">
    <source>
        <dbReference type="ARBA" id="ARBA00022801"/>
    </source>
</evidence>
<comment type="caution">
    <text evidence="19">The sequence shown here is derived from an EMBL/GenBank/DDBJ whole genome shotgun (WGS) entry which is preliminary data.</text>
</comment>
<dbReference type="EMBL" id="NJIH01000006">
    <property type="protein sequence ID" value="OWT60267.1"/>
    <property type="molecule type" value="Genomic_DNA"/>
</dbReference>
<dbReference type="Pfam" id="PF13361">
    <property type="entry name" value="UvrD_C"/>
    <property type="match status" value="1"/>
</dbReference>
<dbReference type="InterPro" id="IPR014016">
    <property type="entry name" value="UvrD-like_ATP-bd"/>
</dbReference>
<proteinExistence type="predicted"/>
<dbReference type="GO" id="GO:0005829">
    <property type="term" value="C:cytosol"/>
    <property type="evidence" value="ECO:0007669"/>
    <property type="project" value="TreeGrafter"/>
</dbReference>
<dbReference type="InterPro" id="IPR011604">
    <property type="entry name" value="PDDEXK-like_dom_sf"/>
</dbReference>
<keyword evidence="3" id="KW-0227">DNA damage</keyword>
<dbReference type="Pfam" id="PF12705">
    <property type="entry name" value="PDDEXK_1"/>
    <property type="match status" value="1"/>
</dbReference>
<dbReference type="OrthoDB" id="5905204at2"/>
<feature type="domain" description="UvrD-like helicase ATP-binding" evidence="17">
    <location>
        <begin position="5"/>
        <end position="484"/>
    </location>
</feature>
<dbReference type="EC" id="5.6.2.4" evidence="12"/>
<keyword evidence="8" id="KW-0238">DNA-binding</keyword>
<evidence type="ECO:0000256" key="12">
    <source>
        <dbReference type="ARBA" id="ARBA00034808"/>
    </source>
</evidence>
<dbReference type="Proteomes" id="UP000214603">
    <property type="component" value="Unassembled WGS sequence"/>
</dbReference>
<evidence type="ECO:0000256" key="5">
    <source>
        <dbReference type="ARBA" id="ARBA00022806"/>
    </source>
</evidence>
<comment type="catalytic activity">
    <reaction evidence="14">
        <text>ATP + H2O = ADP + phosphate + H(+)</text>
        <dbReference type="Rhea" id="RHEA:13065"/>
        <dbReference type="ChEBI" id="CHEBI:15377"/>
        <dbReference type="ChEBI" id="CHEBI:15378"/>
        <dbReference type="ChEBI" id="CHEBI:30616"/>
        <dbReference type="ChEBI" id="CHEBI:43474"/>
        <dbReference type="ChEBI" id="CHEBI:456216"/>
        <dbReference type="EC" id="5.6.2.4"/>
    </reaction>
</comment>
<dbReference type="InterPro" id="IPR011335">
    <property type="entry name" value="Restrct_endonuc-II-like"/>
</dbReference>
<dbReference type="GO" id="GO:0000725">
    <property type="term" value="P:recombinational repair"/>
    <property type="evidence" value="ECO:0007669"/>
    <property type="project" value="TreeGrafter"/>
</dbReference>
<keyword evidence="7 15" id="KW-0067">ATP-binding</keyword>
<evidence type="ECO:0000256" key="10">
    <source>
        <dbReference type="ARBA" id="ARBA00023235"/>
    </source>
</evidence>
<dbReference type="SUPFAM" id="SSF52540">
    <property type="entry name" value="P-loop containing nucleoside triphosphate hydrolases"/>
    <property type="match status" value="1"/>
</dbReference>
<protein>
    <recommendedName>
        <fullName evidence="12">DNA 3'-5' helicase</fullName>
        <ecNumber evidence="12">5.6.2.4</ecNumber>
    </recommendedName>
    <alternativeName>
        <fullName evidence="13">DNA 3'-5' helicase II</fullName>
    </alternativeName>
</protein>